<feature type="binding site" evidence="12">
    <location>
        <position position="750"/>
    </location>
    <ligand>
        <name>Zn(2+)</name>
        <dbReference type="ChEBI" id="CHEBI:29105"/>
    </ligand>
</feature>
<evidence type="ECO:0000256" key="4">
    <source>
        <dbReference type="ARBA" id="ARBA00022723"/>
    </source>
</evidence>
<comment type="subcellular location">
    <subcellularLocation>
        <location evidence="12">Mitochondrion</location>
    </subcellularLocation>
    <subcellularLocation>
        <location evidence="12">Cytoplasm</location>
    </subcellularLocation>
</comment>
<dbReference type="Pfam" id="PF01411">
    <property type="entry name" value="tRNA-synt_2c"/>
    <property type="match status" value="1"/>
</dbReference>
<dbReference type="InterPro" id="IPR018162">
    <property type="entry name" value="Ala-tRNA-ligase_IIc_anticod-bd"/>
</dbReference>
<evidence type="ECO:0000256" key="12">
    <source>
        <dbReference type="HAMAP-Rule" id="MF_03133"/>
    </source>
</evidence>
<evidence type="ECO:0000256" key="2">
    <source>
        <dbReference type="ARBA" id="ARBA00022555"/>
    </source>
</evidence>
<dbReference type="SUPFAM" id="SSF50447">
    <property type="entry name" value="Translation proteins"/>
    <property type="match status" value="1"/>
</dbReference>
<dbReference type="InterPro" id="IPR045864">
    <property type="entry name" value="aa-tRNA-synth_II/BPL/LPL"/>
</dbReference>
<evidence type="ECO:0000256" key="5">
    <source>
        <dbReference type="ARBA" id="ARBA00022741"/>
    </source>
</evidence>
<dbReference type="PANTHER" id="PTHR11777:SF9">
    <property type="entry name" value="ALANINE--TRNA LIGASE, CYTOPLASMIC"/>
    <property type="match status" value="1"/>
</dbReference>
<keyword evidence="12" id="KW-0963">Cytoplasm</keyword>
<dbReference type="EMBL" id="MBFT01000285">
    <property type="protein sequence ID" value="PVU93960.1"/>
    <property type="molecule type" value="Genomic_DNA"/>
</dbReference>
<dbReference type="GO" id="GO:0005524">
    <property type="term" value="F:ATP binding"/>
    <property type="evidence" value="ECO:0007669"/>
    <property type="project" value="UniProtKB-UniRule"/>
</dbReference>
<dbReference type="NCBIfam" id="TIGR00344">
    <property type="entry name" value="alaS"/>
    <property type="match status" value="1"/>
</dbReference>
<dbReference type="HAMAP" id="MF_00036_B">
    <property type="entry name" value="Ala_tRNA_synth_B"/>
    <property type="match status" value="1"/>
</dbReference>
<keyword evidence="6 12" id="KW-0862">Zinc</keyword>
<comment type="similarity">
    <text evidence="1">Belongs to the class-II aminoacyl-tRNA synthetase family. Alax-L subfamily.</text>
</comment>
<dbReference type="InterPro" id="IPR009000">
    <property type="entry name" value="Transl_B-barrel_sf"/>
</dbReference>
<dbReference type="InterPro" id="IPR018165">
    <property type="entry name" value="Ala-tRNA-synth_IIc_core"/>
</dbReference>
<dbReference type="InterPro" id="IPR050058">
    <property type="entry name" value="Ala-tRNA_ligase"/>
</dbReference>
<dbReference type="GO" id="GO:0005739">
    <property type="term" value="C:mitochondrion"/>
    <property type="evidence" value="ECO:0007669"/>
    <property type="project" value="UniProtKB-SubCell"/>
</dbReference>
<reference evidence="14 15" key="1">
    <citation type="journal article" date="2018" name="MBio">
        <title>Comparative Genomics Reveals the Core Gene Toolbox for the Fungus-Insect Symbiosis.</title>
        <authorList>
            <person name="Wang Y."/>
            <person name="Stata M."/>
            <person name="Wang W."/>
            <person name="Stajich J.E."/>
            <person name="White M.M."/>
            <person name="Moncalvo J.M."/>
        </authorList>
    </citation>
    <scope>NUCLEOTIDE SEQUENCE [LARGE SCALE GENOMIC DNA]</scope>
    <source>
        <strain evidence="14 15">AUS-77-4</strain>
    </source>
</reference>
<comment type="subunit">
    <text evidence="12">Monomer.</text>
</comment>
<dbReference type="InterPro" id="IPR002318">
    <property type="entry name" value="Ala-tRNA-lgiase_IIc"/>
</dbReference>
<dbReference type="Gene3D" id="2.40.30.130">
    <property type="match status" value="1"/>
</dbReference>
<keyword evidence="3 12" id="KW-0436">Ligase</keyword>
<keyword evidence="2 12" id="KW-0820">tRNA-binding</keyword>
<feature type="binding site" evidence="12">
    <location>
        <position position="746"/>
    </location>
    <ligand>
        <name>Zn(2+)</name>
        <dbReference type="ChEBI" id="CHEBI:29105"/>
    </ligand>
</feature>
<evidence type="ECO:0000313" key="15">
    <source>
        <dbReference type="Proteomes" id="UP000245699"/>
    </source>
</evidence>
<gene>
    <name evidence="12" type="primary">ALA1</name>
    <name evidence="14" type="ORF">BB559_003122</name>
</gene>
<dbReference type="InterPro" id="IPR023033">
    <property type="entry name" value="Ala_tRNA_ligase_euk/bac"/>
</dbReference>
<comment type="catalytic activity">
    <reaction evidence="11 12">
        <text>tRNA(Ala) + L-alanine + ATP = L-alanyl-tRNA(Ala) + AMP + diphosphate</text>
        <dbReference type="Rhea" id="RHEA:12540"/>
        <dbReference type="Rhea" id="RHEA-COMP:9657"/>
        <dbReference type="Rhea" id="RHEA-COMP:9923"/>
        <dbReference type="ChEBI" id="CHEBI:30616"/>
        <dbReference type="ChEBI" id="CHEBI:33019"/>
        <dbReference type="ChEBI" id="CHEBI:57972"/>
        <dbReference type="ChEBI" id="CHEBI:78442"/>
        <dbReference type="ChEBI" id="CHEBI:78497"/>
        <dbReference type="ChEBI" id="CHEBI:456215"/>
        <dbReference type="EC" id="6.1.1.7"/>
    </reaction>
</comment>
<dbReference type="OrthoDB" id="2423964at2759"/>
<keyword evidence="10 12" id="KW-0030">Aminoacyl-tRNA synthetase</keyword>
<evidence type="ECO:0000256" key="1">
    <source>
        <dbReference type="ARBA" id="ARBA00008429"/>
    </source>
</evidence>
<evidence type="ECO:0000313" key="14">
    <source>
        <dbReference type="EMBL" id="PVU93960.1"/>
    </source>
</evidence>
<dbReference type="FunFam" id="3.30.930.10:FF:000011">
    <property type="entry name" value="Alanine--tRNA ligase, cytoplasmic"/>
    <property type="match status" value="1"/>
</dbReference>
<comment type="function">
    <text evidence="12">Catalyzes the attachment of alanine to tRNA(Ala) in a two-step reaction: alanine is first activated by ATP to form Ala-AMP and then transferred to the acceptor end of tRNA(Ala). Also edits incorrectly charged tRNA(Ala) via its editing domain.</text>
</comment>
<keyword evidence="15" id="KW-1185">Reference proteome</keyword>
<feature type="binding site" evidence="12">
    <location>
        <position position="628"/>
    </location>
    <ligand>
        <name>Zn(2+)</name>
        <dbReference type="ChEBI" id="CHEBI:29105"/>
    </ligand>
</feature>
<proteinExistence type="inferred from homology"/>
<dbReference type="FunFam" id="3.30.980.10:FF:000004">
    <property type="entry name" value="Alanine--tRNA ligase, cytoplasmic"/>
    <property type="match status" value="1"/>
</dbReference>
<dbReference type="Gene3D" id="3.30.930.10">
    <property type="entry name" value="Bira Bifunctional Protein, Domain 2"/>
    <property type="match status" value="1"/>
</dbReference>
<accession>A0A2T9YNP0</accession>
<dbReference type="GO" id="GO:0070143">
    <property type="term" value="P:mitochondrial alanyl-tRNA aminoacylation"/>
    <property type="evidence" value="ECO:0007669"/>
    <property type="project" value="UniProtKB-UniRule"/>
</dbReference>
<keyword evidence="8 12" id="KW-0694">RNA-binding</keyword>
<dbReference type="Proteomes" id="UP000245699">
    <property type="component" value="Unassembled WGS sequence"/>
</dbReference>
<comment type="caution">
    <text evidence="14">The sequence shown here is derived from an EMBL/GenBank/DDBJ whole genome shotgun (WGS) entry which is preliminary data.</text>
</comment>
<dbReference type="PROSITE" id="PS50860">
    <property type="entry name" value="AA_TRNA_LIGASE_II_ALA"/>
    <property type="match status" value="1"/>
</dbReference>
<dbReference type="PRINTS" id="PR00980">
    <property type="entry name" value="TRNASYNTHALA"/>
</dbReference>
<dbReference type="GO" id="GO:0002161">
    <property type="term" value="F:aminoacyl-tRNA deacylase activity"/>
    <property type="evidence" value="ECO:0007669"/>
    <property type="project" value="TreeGrafter"/>
</dbReference>
<organism evidence="14 15">
    <name type="scientific">Furculomyces boomerangus</name>
    <dbReference type="NCBI Taxonomy" id="61424"/>
    <lineage>
        <taxon>Eukaryota</taxon>
        <taxon>Fungi</taxon>
        <taxon>Fungi incertae sedis</taxon>
        <taxon>Zoopagomycota</taxon>
        <taxon>Kickxellomycotina</taxon>
        <taxon>Harpellomycetes</taxon>
        <taxon>Harpellales</taxon>
        <taxon>Harpellaceae</taxon>
        <taxon>Furculomyces</taxon>
    </lineage>
</organism>
<evidence type="ECO:0000256" key="6">
    <source>
        <dbReference type="ARBA" id="ARBA00022833"/>
    </source>
</evidence>
<dbReference type="GO" id="GO:0008270">
    <property type="term" value="F:zinc ion binding"/>
    <property type="evidence" value="ECO:0007669"/>
    <property type="project" value="UniProtKB-UniRule"/>
</dbReference>
<comment type="cofactor">
    <cofactor evidence="12">
        <name>Zn(2+)</name>
        <dbReference type="ChEBI" id="CHEBI:29105"/>
    </cofactor>
    <text evidence="12">Binds 1 zinc ion per subunit.</text>
</comment>
<sequence>MLTSRQIFRLSRKCTNQLQTFRLNKSFIRNIVYLSSKDIRNKFIEYFESNGHKHEPSAPLVPKNDPSLLFTNAGMVQFKNYFVNPEIAPHKRVTTIQQCIRAGGKHNDLDDVGKSPRHHTFFEMLGNFSFGSYDKEQAIKFSWIFLTEKLELTKDRLRITVLEGDTETSNIWMRVAGLEKSQIIEMPKEDNFWSMGNDEGPCGTCTEIFWDMKRSDIPKDDENQWVEIWNIVFIDYWMNRNNQLRKLDTPCIDTGMGLERLASVLQNKTNNFDTDEFVYIIDGIKRTLSELGFTKNQREHNEKKITEHLRIIADHVRSSSLLISQGVFPSNTGRGYVLRRIIRRAIRSGYQLGASEGLIPSIFPFVEECLGSFYNSLVDHRDVIINTLRSEESAFLSTLERGLGVLDRELSRNLSKNLDIKTVFELYDTHGLPPDLTQIIAAEKGVSFDMKEFDKILEKTKEKSRETWNSKQKKSSEEQQKLDIFVEKCKKEGITSKFTGYTFPLDSRSSEQSEIISNDVTKSTIVSSSWISKDKLAIVLNNCPFYGFGGGQLPDKGLIKSSSDNNQTYTVENVTSVLENLHIIIAKPVNKEHTLENGEISELPKGDVICILDKAYRRGLTIHHTATHLLQAALRKVLGKHVVQAGSSVEQNKLRFDFTNKSKVTDEQLETIQNIVNEWALGDCPISTHITSLEMAKNVDGALGEFESTYGKLSNVRVVSVSKPKSFLAEEITENNVKETISNELCAGTHLKSTLNIYPFVILSETSIGSGTRRIEAIAGESASKYLMNLNSDLQKTGFLVENHSKLYSSTKNESSKESNIELQKLETSLPKTRIKPDLIFTEIAKSLKAKVNFESKVESWINIGATMIPDIHTHKLCLFQSQRNNISDLDTHSEYNKDNSTITLNIHLMPNNSNPKITSWAESRAKVLSTNDPDSIYLVVQDDTIVIKVGDNLEQKYPNHDVVHAGKLFKKIRPSINAKGGGQLGIAKGVLNQKLDSYDSSSFNDFIKKIEKSLI</sequence>
<keyword evidence="7 12" id="KW-0067">ATP-binding</keyword>
<keyword evidence="9 12" id="KW-0648">Protein biosynthesis</keyword>
<evidence type="ECO:0000256" key="3">
    <source>
        <dbReference type="ARBA" id="ARBA00022598"/>
    </source>
</evidence>
<evidence type="ECO:0000256" key="8">
    <source>
        <dbReference type="ARBA" id="ARBA00022884"/>
    </source>
</evidence>
<evidence type="ECO:0000256" key="9">
    <source>
        <dbReference type="ARBA" id="ARBA00022917"/>
    </source>
</evidence>
<dbReference type="PANTHER" id="PTHR11777">
    <property type="entry name" value="ALANYL-TRNA SYNTHETASE"/>
    <property type="match status" value="1"/>
</dbReference>
<dbReference type="AlphaFoldDB" id="A0A2T9YNP0"/>
<dbReference type="InterPro" id="IPR018164">
    <property type="entry name" value="Ala-tRNA-synth_IIc_N"/>
</dbReference>
<evidence type="ECO:0000256" key="7">
    <source>
        <dbReference type="ARBA" id="ARBA00022840"/>
    </source>
</evidence>
<dbReference type="SUPFAM" id="SSF101353">
    <property type="entry name" value="Putative anticodon-binding domain of alanyl-tRNA synthetase (AlaRS)"/>
    <property type="match status" value="1"/>
</dbReference>
<dbReference type="Gene3D" id="3.30.980.10">
    <property type="entry name" value="Threonyl-trna Synthetase, Chain A, domain 2"/>
    <property type="match status" value="1"/>
</dbReference>
<comment type="domain">
    <text evidence="12">Consists of three domains; the N-terminal catalytic domain, the editing domain and the C-terminal C-Ala domain. The editing domain removes incorrectly charged amino acids, while the C-Ala domain, along with tRNA(Ala), serves as a bridge to cooperatively bring together the editing and aminoacylation centers thus stimulating deacylation of misacylated tRNAs.</text>
</comment>
<keyword evidence="4 12" id="KW-0479">Metal-binding</keyword>
<feature type="domain" description="Alanyl-transfer RNA synthetases family profile" evidence="13">
    <location>
        <begin position="34"/>
        <end position="789"/>
    </location>
</feature>
<dbReference type="GO" id="GO:0004813">
    <property type="term" value="F:alanine-tRNA ligase activity"/>
    <property type="evidence" value="ECO:0007669"/>
    <property type="project" value="UniProtKB-UniRule"/>
</dbReference>
<feature type="binding site" evidence="12">
    <location>
        <position position="624"/>
    </location>
    <ligand>
        <name>Zn(2+)</name>
        <dbReference type="ChEBI" id="CHEBI:29105"/>
    </ligand>
</feature>
<evidence type="ECO:0000259" key="13">
    <source>
        <dbReference type="PROSITE" id="PS50860"/>
    </source>
</evidence>
<dbReference type="SUPFAM" id="SSF55186">
    <property type="entry name" value="ThrRS/AlaRS common domain"/>
    <property type="match status" value="1"/>
</dbReference>
<dbReference type="Pfam" id="PF07973">
    <property type="entry name" value="tRNA_SAD"/>
    <property type="match status" value="1"/>
</dbReference>
<dbReference type="SUPFAM" id="SSF55681">
    <property type="entry name" value="Class II aaRS and biotin synthetases"/>
    <property type="match status" value="1"/>
</dbReference>
<dbReference type="InterPro" id="IPR012947">
    <property type="entry name" value="tRNA_SAD"/>
</dbReference>
<dbReference type="CDD" id="cd00673">
    <property type="entry name" value="AlaRS_core"/>
    <property type="match status" value="1"/>
</dbReference>
<dbReference type="InterPro" id="IPR018163">
    <property type="entry name" value="Thr/Ala-tRNA-synth_IIc_edit"/>
</dbReference>
<protein>
    <recommendedName>
        <fullName evidence="12">Alanine--tRNA ligase</fullName>
        <ecNumber evidence="12">6.1.1.7</ecNumber>
    </recommendedName>
    <alternativeName>
        <fullName evidence="12">Alanyl-tRNA synthetase</fullName>
        <shortName evidence="12">AlaRS</shortName>
    </alternativeName>
</protein>
<evidence type="ECO:0000256" key="11">
    <source>
        <dbReference type="ARBA" id="ARBA00048300"/>
    </source>
</evidence>
<dbReference type="STRING" id="61424.A0A2T9YNP0"/>
<evidence type="ECO:0000256" key="10">
    <source>
        <dbReference type="ARBA" id="ARBA00023146"/>
    </source>
</evidence>
<dbReference type="SMART" id="SM00863">
    <property type="entry name" value="tRNA_SAD"/>
    <property type="match status" value="1"/>
</dbReference>
<keyword evidence="12" id="KW-0496">Mitochondrion</keyword>
<dbReference type="EC" id="6.1.1.7" evidence="12"/>
<dbReference type="GO" id="GO:0000049">
    <property type="term" value="F:tRNA binding"/>
    <property type="evidence" value="ECO:0007669"/>
    <property type="project" value="UniProtKB-KW"/>
</dbReference>
<keyword evidence="5 12" id="KW-0547">Nucleotide-binding</keyword>
<name>A0A2T9YNP0_9FUNG</name>
<dbReference type="Gene3D" id="3.30.54.20">
    <property type="match status" value="1"/>
</dbReference>